<dbReference type="GO" id="GO:0005524">
    <property type="term" value="F:ATP binding"/>
    <property type="evidence" value="ECO:0007669"/>
    <property type="project" value="UniProtKB-KW"/>
</dbReference>
<accession>A0A371PMG3</accession>
<evidence type="ECO:0000313" key="7">
    <source>
        <dbReference type="Proteomes" id="UP000261905"/>
    </source>
</evidence>
<dbReference type="GO" id="GO:0015833">
    <property type="term" value="P:peptide transport"/>
    <property type="evidence" value="ECO:0007669"/>
    <property type="project" value="InterPro"/>
</dbReference>
<dbReference type="PANTHER" id="PTHR43776:SF7">
    <property type="entry name" value="D,D-DIPEPTIDE TRANSPORT ATP-BINDING PROTEIN DDPF-RELATED"/>
    <property type="match status" value="1"/>
</dbReference>
<evidence type="ECO:0000313" key="6">
    <source>
        <dbReference type="EMBL" id="REK76967.1"/>
    </source>
</evidence>
<comment type="caution">
    <text evidence="6">The sequence shown here is derived from an EMBL/GenBank/DDBJ whole genome shotgun (WGS) entry which is preliminary data.</text>
</comment>
<evidence type="ECO:0000256" key="2">
    <source>
        <dbReference type="ARBA" id="ARBA00022448"/>
    </source>
</evidence>
<dbReference type="GO" id="GO:0055085">
    <property type="term" value="P:transmembrane transport"/>
    <property type="evidence" value="ECO:0007669"/>
    <property type="project" value="UniProtKB-ARBA"/>
</dbReference>
<evidence type="ECO:0000256" key="1">
    <source>
        <dbReference type="ARBA" id="ARBA00005417"/>
    </source>
</evidence>
<dbReference type="AlphaFoldDB" id="A0A371PMG3"/>
<sequence>MNETVSFLDREPAIEHKPLMQIERLSTHYPLRSALFSRRAGSVKAVDDVSLTLYEGETVGLVGESGCGKSTLGRTIIRLEPAHSGRIRFEGDDITHYTPKQLIPARMRMQMIFQDPYGSLNPRMRIGDMLAEPLLVHRLASRKDVRREVDRLLGLVGLPASAGNRYPHEFSGGQRQRIGIARALSFRPKLLVCDEPVSALDVSIQAQILNLLQDLQQELKLTYLFIAHGIGAVKQISTRVAVMYLGKIVELADTEELFRKPRHPYTQLLLNAYPPPDPALRRERARVILHGDVPSPANPPSGCRFHTRCPYAEQRCRIEEPLLTENRHAVACHYPLE</sequence>
<keyword evidence="2" id="KW-0813">Transport</keyword>
<dbReference type="Pfam" id="PF00005">
    <property type="entry name" value="ABC_tran"/>
    <property type="match status" value="1"/>
</dbReference>
<dbReference type="Pfam" id="PF08352">
    <property type="entry name" value="oligo_HPY"/>
    <property type="match status" value="1"/>
</dbReference>
<keyword evidence="4 6" id="KW-0067">ATP-binding</keyword>
<dbReference type="InterPro" id="IPR003593">
    <property type="entry name" value="AAA+_ATPase"/>
</dbReference>
<feature type="domain" description="ABC transporter" evidence="5">
    <location>
        <begin position="31"/>
        <end position="270"/>
    </location>
</feature>
<dbReference type="InterPro" id="IPR027417">
    <property type="entry name" value="P-loop_NTPase"/>
</dbReference>
<evidence type="ECO:0000259" key="5">
    <source>
        <dbReference type="PROSITE" id="PS50893"/>
    </source>
</evidence>
<proteinExistence type="inferred from homology"/>
<reference evidence="6 7" key="1">
    <citation type="submission" date="2018-08" db="EMBL/GenBank/DDBJ databases">
        <title>Paenibacillus sp. M4BSY-1, whole genome shotgun sequence.</title>
        <authorList>
            <person name="Tuo L."/>
        </authorList>
    </citation>
    <scope>NUCLEOTIDE SEQUENCE [LARGE SCALE GENOMIC DNA]</scope>
    <source>
        <strain evidence="6 7">M4BSY-1</strain>
    </source>
</reference>
<dbReference type="EMBL" id="QUBQ01000001">
    <property type="protein sequence ID" value="REK76967.1"/>
    <property type="molecule type" value="Genomic_DNA"/>
</dbReference>
<dbReference type="GO" id="GO:0016887">
    <property type="term" value="F:ATP hydrolysis activity"/>
    <property type="evidence" value="ECO:0007669"/>
    <property type="project" value="InterPro"/>
</dbReference>
<dbReference type="InterPro" id="IPR050319">
    <property type="entry name" value="ABC_transp_ATP-bind"/>
</dbReference>
<dbReference type="PANTHER" id="PTHR43776">
    <property type="entry name" value="TRANSPORT ATP-BINDING PROTEIN"/>
    <property type="match status" value="1"/>
</dbReference>
<dbReference type="CDD" id="cd03257">
    <property type="entry name" value="ABC_NikE_OppD_transporters"/>
    <property type="match status" value="1"/>
</dbReference>
<dbReference type="Proteomes" id="UP000261905">
    <property type="component" value="Unassembled WGS sequence"/>
</dbReference>
<dbReference type="InterPro" id="IPR017871">
    <property type="entry name" value="ABC_transporter-like_CS"/>
</dbReference>
<dbReference type="Gene3D" id="3.40.50.300">
    <property type="entry name" value="P-loop containing nucleotide triphosphate hydrolases"/>
    <property type="match status" value="1"/>
</dbReference>
<organism evidence="6 7">
    <name type="scientific">Paenibacillus paeoniae</name>
    <dbReference type="NCBI Taxonomy" id="2292705"/>
    <lineage>
        <taxon>Bacteria</taxon>
        <taxon>Bacillati</taxon>
        <taxon>Bacillota</taxon>
        <taxon>Bacilli</taxon>
        <taxon>Bacillales</taxon>
        <taxon>Paenibacillaceae</taxon>
        <taxon>Paenibacillus</taxon>
    </lineage>
</organism>
<dbReference type="SMART" id="SM00382">
    <property type="entry name" value="AAA"/>
    <property type="match status" value="1"/>
</dbReference>
<dbReference type="PROSITE" id="PS00211">
    <property type="entry name" value="ABC_TRANSPORTER_1"/>
    <property type="match status" value="1"/>
</dbReference>
<protein>
    <submittedName>
        <fullName evidence="6">ATP-binding cassette domain-containing protein</fullName>
    </submittedName>
</protein>
<gene>
    <name evidence="6" type="ORF">DX130_08130</name>
</gene>
<dbReference type="InterPro" id="IPR013563">
    <property type="entry name" value="Oligopep_ABC_C"/>
</dbReference>
<evidence type="ECO:0000256" key="3">
    <source>
        <dbReference type="ARBA" id="ARBA00022741"/>
    </source>
</evidence>
<dbReference type="PROSITE" id="PS50893">
    <property type="entry name" value="ABC_TRANSPORTER_2"/>
    <property type="match status" value="1"/>
</dbReference>
<dbReference type="InterPro" id="IPR003439">
    <property type="entry name" value="ABC_transporter-like_ATP-bd"/>
</dbReference>
<dbReference type="SUPFAM" id="SSF52540">
    <property type="entry name" value="P-loop containing nucleoside triphosphate hydrolases"/>
    <property type="match status" value="1"/>
</dbReference>
<dbReference type="RefSeq" id="WP_116044249.1">
    <property type="nucleotide sequence ID" value="NZ_QUBQ01000001.1"/>
</dbReference>
<dbReference type="OrthoDB" id="9802264at2"/>
<keyword evidence="3" id="KW-0547">Nucleotide-binding</keyword>
<comment type="similarity">
    <text evidence="1">Belongs to the ABC transporter superfamily.</text>
</comment>
<dbReference type="FunFam" id="3.40.50.300:FF:000016">
    <property type="entry name" value="Oligopeptide ABC transporter ATP-binding component"/>
    <property type="match status" value="1"/>
</dbReference>
<name>A0A371PMG3_9BACL</name>
<evidence type="ECO:0000256" key="4">
    <source>
        <dbReference type="ARBA" id="ARBA00022840"/>
    </source>
</evidence>
<keyword evidence="7" id="KW-1185">Reference proteome</keyword>
<dbReference type="NCBIfam" id="TIGR01727">
    <property type="entry name" value="oligo_HPY"/>
    <property type="match status" value="1"/>
</dbReference>